<feature type="region of interest" description="Disordered" evidence="2">
    <location>
        <begin position="641"/>
        <end position="811"/>
    </location>
</feature>
<feature type="compositionally biased region" description="Polar residues" evidence="2">
    <location>
        <begin position="17"/>
        <end position="28"/>
    </location>
</feature>
<dbReference type="CDD" id="cd22677">
    <property type="entry name" value="FHA_Kanadaptin"/>
    <property type="match status" value="1"/>
</dbReference>
<feature type="region of interest" description="Disordered" evidence="2">
    <location>
        <begin position="1"/>
        <end position="114"/>
    </location>
</feature>
<proteinExistence type="predicted"/>
<dbReference type="PANTHER" id="PTHR23308">
    <property type="entry name" value="NUCLEAR INHIBITOR OF PROTEIN PHOSPHATASE-1"/>
    <property type="match status" value="1"/>
</dbReference>
<feature type="compositionally biased region" description="Basic and acidic residues" evidence="2">
    <location>
        <begin position="750"/>
        <end position="760"/>
    </location>
</feature>
<accession>A0AAV1IGV1</accession>
<evidence type="ECO:0000259" key="3">
    <source>
        <dbReference type="PROSITE" id="PS50006"/>
    </source>
</evidence>
<keyword evidence="5" id="KW-1185">Reference proteome</keyword>
<gene>
    <name evidence="4" type="ORF">CVIRNUC_009767</name>
</gene>
<dbReference type="Gene3D" id="2.60.200.20">
    <property type="match status" value="1"/>
</dbReference>
<dbReference type="AlphaFoldDB" id="A0AAV1IGV1"/>
<evidence type="ECO:0000313" key="4">
    <source>
        <dbReference type="EMBL" id="CAK0786554.1"/>
    </source>
</evidence>
<feature type="region of interest" description="Disordered" evidence="2">
    <location>
        <begin position="161"/>
        <end position="194"/>
    </location>
</feature>
<evidence type="ECO:0000256" key="1">
    <source>
        <dbReference type="SAM" id="Coils"/>
    </source>
</evidence>
<dbReference type="Proteomes" id="UP001314263">
    <property type="component" value="Unassembled WGS sequence"/>
</dbReference>
<reference evidence="4 5" key="1">
    <citation type="submission" date="2023-10" db="EMBL/GenBank/DDBJ databases">
        <authorList>
            <person name="Maclean D."/>
            <person name="Macfadyen A."/>
        </authorList>
    </citation>
    <scope>NUCLEOTIDE SEQUENCE [LARGE SCALE GENOMIC DNA]</scope>
</reference>
<dbReference type="InterPro" id="IPR008984">
    <property type="entry name" value="SMAD_FHA_dom_sf"/>
</dbReference>
<feature type="compositionally biased region" description="Basic and acidic residues" evidence="2">
    <location>
        <begin position="781"/>
        <end position="790"/>
    </location>
</feature>
<comment type="caution">
    <text evidence="4">The sequence shown here is derived from an EMBL/GenBank/DDBJ whole genome shotgun (WGS) entry which is preliminary data.</text>
</comment>
<dbReference type="InterPro" id="IPR000253">
    <property type="entry name" value="FHA_dom"/>
</dbReference>
<feature type="compositionally biased region" description="Basic and acidic residues" evidence="2">
    <location>
        <begin position="843"/>
        <end position="855"/>
    </location>
</feature>
<dbReference type="SMART" id="SM00240">
    <property type="entry name" value="FHA"/>
    <property type="match status" value="1"/>
</dbReference>
<keyword evidence="1" id="KW-0175">Coiled coil</keyword>
<dbReference type="PROSITE" id="PS50006">
    <property type="entry name" value="FHA_DOMAIN"/>
    <property type="match status" value="1"/>
</dbReference>
<organism evidence="4 5">
    <name type="scientific">Coccomyxa viridis</name>
    <dbReference type="NCBI Taxonomy" id="1274662"/>
    <lineage>
        <taxon>Eukaryota</taxon>
        <taxon>Viridiplantae</taxon>
        <taxon>Chlorophyta</taxon>
        <taxon>core chlorophytes</taxon>
        <taxon>Trebouxiophyceae</taxon>
        <taxon>Trebouxiophyceae incertae sedis</taxon>
        <taxon>Coccomyxaceae</taxon>
        <taxon>Coccomyxa</taxon>
    </lineage>
</organism>
<feature type="compositionally biased region" description="Polar residues" evidence="2">
    <location>
        <begin position="58"/>
        <end position="82"/>
    </location>
</feature>
<evidence type="ECO:0000313" key="5">
    <source>
        <dbReference type="Proteomes" id="UP001314263"/>
    </source>
</evidence>
<feature type="coiled-coil region" evidence="1">
    <location>
        <begin position="313"/>
        <end position="340"/>
    </location>
</feature>
<feature type="compositionally biased region" description="Basic and acidic residues" evidence="2">
    <location>
        <begin position="641"/>
        <end position="652"/>
    </location>
</feature>
<dbReference type="EMBL" id="CAUYUE010000015">
    <property type="protein sequence ID" value="CAK0786554.1"/>
    <property type="molecule type" value="Genomic_DNA"/>
</dbReference>
<sequence>MNAGLDDAEGSEKAPIDSTQQNGSTQAQAKPAFRMPDPPKKRPMPPPAPRFSAPAKQTIVSGLNQPSDTQNDPTAVPLQTQPGPVGAPESSPALCPDGERQDISQAQESKSAKEFVYPATKIDYKARLAAIAAAAAAASLVTPAQREKAVAEAAAAAYAVNHKDKEKPGTTPAPASSDAGPPREASTYAPPEWAGSPSGLEYTLEVMKNGQIMENKAVHEKAHYTFGRSPGSDVVLEHPSSSRLHAVLVFRATDGQAFLYDAGSAHGSFLNKKQIVAKTHVPLRVGDMFKFGRSTRMYILGGPADLMPEEGLTKKQAQEVKALEAKEARKEREAQVAKVQMEAALSKGVSWGMAGDDQAPEEDEGTALNVDWRAYSQTHSLSDKQAKLAEKVRKRENRIAALQREVDKIRAKQTAMEEMTQGQAATLVRNEQIIDQAAEEMDDLEEMLNESISDSMRSTKEKAAGQGKQQKKRRRRDLDEEAAEGASSGEDEFYDRTAETKKRKAKAAAVVEDAASLYGRKEALLDERRKLEVAIQQELKGKGPATGGAALGASSAEASASGADAQEGGVDALDAFMSDMQHQIEEDKVTALQKEVEEIDKQVAEAERMLKFADPDGYYRAGTHAAEMAKTKGIRALQVEKQRKYAEEEQRRKQQAVKQQEAAFVPEVEEEDEGQALPEALHAQPDQDMRQPLSPQQQQGLEASMAAGQSAPAHVAAEDAAPASQSGAAPAAAAVLEARSNQAVPAVSKAKPDNPHRLAPDDPQAGGLQLRKKPGQLLTREQLKAQKATEAKAASTSRPARAAGTKPESASGLLADLALLQGVGSAAKDEAGLSMDGVQPWKPPDDQKGDGRTKLNDLLGY</sequence>
<feature type="coiled-coil region" evidence="1">
    <location>
        <begin position="582"/>
        <end position="609"/>
    </location>
</feature>
<feature type="region of interest" description="Disordered" evidence="2">
    <location>
        <begin position="539"/>
        <end position="565"/>
    </location>
</feature>
<feature type="region of interest" description="Disordered" evidence="2">
    <location>
        <begin position="830"/>
        <end position="861"/>
    </location>
</feature>
<feature type="compositionally biased region" description="Low complexity" evidence="2">
    <location>
        <begin position="711"/>
        <end position="738"/>
    </location>
</feature>
<dbReference type="Pfam" id="PF00498">
    <property type="entry name" value="FHA"/>
    <property type="match status" value="1"/>
</dbReference>
<protein>
    <recommendedName>
        <fullName evidence="3">FHA domain-containing protein</fullName>
    </recommendedName>
</protein>
<feature type="compositionally biased region" description="Low complexity" evidence="2">
    <location>
        <begin position="551"/>
        <end position="565"/>
    </location>
</feature>
<feature type="domain" description="FHA" evidence="3">
    <location>
        <begin position="224"/>
        <end position="275"/>
    </location>
</feature>
<evidence type="ECO:0000256" key="2">
    <source>
        <dbReference type="SAM" id="MobiDB-lite"/>
    </source>
</evidence>
<feature type="compositionally biased region" description="Acidic residues" evidence="2">
    <location>
        <begin position="479"/>
        <end position="493"/>
    </location>
</feature>
<dbReference type="SUPFAM" id="SSF49879">
    <property type="entry name" value="SMAD/FHA domain"/>
    <property type="match status" value="1"/>
</dbReference>
<dbReference type="InterPro" id="IPR050923">
    <property type="entry name" value="Cell_Proc_Reg/RNA_Proc"/>
</dbReference>
<name>A0AAV1IGV1_9CHLO</name>
<feature type="region of interest" description="Disordered" evidence="2">
    <location>
        <begin position="453"/>
        <end position="506"/>
    </location>
</feature>